<dbReference type="SUPFAM" id="SSF55874">
    <property type="entry name" value="ATPase domain of HSP90 chaperone/DNA topoisomerase II/histidine kinase"/>
    <property type="match status" value="1"/>
</dbReference>
<feature type="domain" description="GAF" evidence="9">
    <location>
        <begin position="170"/>
        <end position="313"/>
    </location>
</feature>
<dbReference type="Pfam" id="PF07730">
    <property type="entry name" value="HisKA_3"/>
    <property type="match status" value="1"/>
</dbReference>
<dbReference type="EMBL" id="JAPDOD010000004">
    <property type="protein sequence ID" value="MDA0159941.1"/>
    <property type="molecule type" value="Genomic_DNA"/>
</dbReference>
<evidence type="ECO:0000256" key="7">
    <source>
        <dbReference type="ARBA" id="ARBA00022840"/>
    </source>
</evidence>
<keyword evidence="8" id="KW-0902">Two-component regulatory system</keyword>
<name>A0A9X3MQG8_9ACTN</name>
<gene>
    <name evidence="10" type="ORF">OM076_06695</name>
</gene>
<dbReference type="InterPro" id="IPR003594">
    <property type="entry name" value="HATPase_dom"/>
</dbReference>
<evidence type="ECO:0000256" key="3">
    <source>
        <dbReference type="ARBA" id="ARBA00022553"/>
    </source>
</evidence>
<feature type="domain" description="GAF" evidence="9">
    <location>
        <begin position="29"/>
        <end position="149"/>
    </location>
</feature>
<dbReference type="GO" id="GO:0000155">
    <property type="term" value="F:phosphorelay sensor kinase activity"/>
    <property type="evidence" value="ECO:0007669"/>
    <property type="project" value="InterPro"/>
</dbReference>
<comment type="catalytic activity">
    <reaction evidence="1">
        <text>ATP + protein L-histidine = ADP + protein N-phospho-L-histidine.</text>
        <dbReference type="EC" id="2.7.13.3"/>
    </reaction>
</comment>
<evidence type="ECO:0000256" key="8">
    <source>
        <dbReference type="ARBA" id="ARBA00023012"/>
    </source>
</evidence>
<evidence type="ECO:0000313" key="10">
    <source>
        <dbReference type="EMBL" id="MDA0159941.1"/>
    </source>
</evidence>
<dbReference type="Proteomes" id="UP001149140">
    <property type="component" value="Unassembled WGS sequence"/>
</dbReference>
<dbReference type="Gene3D" id="3.30.450.40">
    <property type="match status" value="2"/>
</dbReference>
<dbReference type="EC" id="2.7.13.3" evidence="2"/>
<dbReference type="InterPro" id="IPR050482">
    <property type="entry name" value="Sensor_HK_TwoCompSys"/>
</dbReference>
<dbReference type="GO" id="GO:0016020">
    <property type="term" value="C:membrane"/>
    <property type="evidence" value="ECO:0007669"/>
    <property type="project" value="InterPro"/>
</dbReference>
<organism evidence="10 11">
    <name type="scientific">Solirubrobacter ginsenosidimutans</name>
    <dbReference type="NCBI Taxonomy" id="490573"/>
    <lineage>
        <taxon>Bacteria</taxon>
        <taxon>Bacillati</taxon>
        <taxon>Actinomycetota</taxon>
        <taxon>Thermoleophilia</taxon>
        <taxon>Solirubrobacterales</taxon>
        <taxon>Solirubrobacteraceae</taxon>
        <taxon>Solirubrobacter</taxon>
    </lineage>
</organism>
<dbReference type="Pfam" id="PF01590">
    <property type="entry name" value="GAF"/>
    <property type="match status" value="2"/>
</dbReference>
<dbReference type="SUPFAM" id="SSF55781">
    <property type="entry name" value="GAF domain-like"/>
    <property type="match status" value="2"/>
</dbReference>
<protein>
    <recommendedName>
        <fullName evidence="2">histidine kinase</fullName>
        <ecNumber evidence="2">2.7.13.3</ecNumber>
    </recommendedName>
</protein>
<dbReference type="Pfam" id="PF02518">
    <property type="entry name" value="HATPase_c"/>
    <property type="match status" value="1"/>
</dbReference>
<keyword evidence="7" id="KW-0067">ATP-binding</keyword>
<dbReference type="GO" id="GO:0005524">
    <property type="term" value="F:ATP binding"/>
    <property type="evidence" value="ECO:0007669"/>
    <property type="project" value="UniProtKB-KW"/>
</dbReference>
<comment type="caution">
    <text evidence="10">The sequence shown here is derived from an EMBL/GenBank/DDBJ whole genome shotgun (WGS) entry which is preliminary data.</text>
</comment>
<dbReference type="InterPro" id="IPR003018">
    <property type="entry name" value="GAF"/>
</dbReference>
<dbReference type="PANTHER" id="PTHR24421">
    <property type="entry name" value="NITRATE/NITRITE SENSOR PROTEIN NARX-RELATED"/>
    <property type="match status" value="1"/>
</dbReference>
<dbReference type="AlphaFoldDB" id="A0A9X3MQG8"/>
<reference evidence="10" key="1">
    <citation type="submission" date="2022-10" db="EMBL/GenBank/DDBJ databases">
        <title>The WGS of Solirubrobacter ginsenosidimutans DSM 21036.</title>
        <authorList>
            <person name="Jiang Z."/>
        </authorList>
    </citation>
    <scope>NUCLEOTIDE SEQUENCE</scope>
    <source>
        <strain evidence="10">DSM 21036</strain>
    </source>
</reference>
<keyword evidence="11" id="KW-1185">Reference proteome</keyword>
<evidence type="ECO:0000256" key="4">
    <source>
        <dbReference type="ARBA" id="ARBA00022679"/>
    </source>
</evidence>
<dbReference type="InterPro" id="IPR011712">
    <property type="entry name" value="Sig_transdc_His_kin_sub3_dim/P"/>
</dbReference>
<sequence>MGPTSARPGLAEERAALHRIAALAMDRGTPEAVFGGVAEQAARLLKADRGTVCRFEPDGTVSVAGAWMAAEARKGTREQPGGRVIKLNAGRSNRGATVGAPVRIDGRVWGLIRATRRAAFAPEAEPRLVQFAALAAPAIAAVEARERLRRMENVQAAVRRVTALVALGQRPHGVGDAVAAELTALLAADQVFVCRYERDTTLTVLAHRGSGLRPLPPGASVNHDGASVEGTVRRTARFARTEHHEDELAELAGTGGARAAIAWPIVVAGRLWGAISASWDRARPAPDTEQQIAEFAQLLSAAIANADANDELTASRSRLLSAADAARRKVVRDLHDGAQQRLVETVLTLKLAQRALRDAGADGAAAPLVDEALAYAEQGTTELRELSHGILPTVLSRNGLQAGVGALVERVSLPVQADVCAERFPADIEASAYFIIAEALTNVVKHARATRAEVTVMVESGIVHVRVRDDGIGGAGADGGGLAGLSDRTIAFGGELSIDSPAGGGTLLSATLPLPGSWCRITRSR</sequence>
<dbReference type="InterPro" id="IPR036890">
    <property type="entry name" value="HATPase_C_sf"/>
</dbReference>
<keyword evidence="5" id="KW-0547">Nucleotide-binding</keyword>
<keyword evidence="4" id="KW-0808">Transferase</keyword>
<dbReference type="Gene3D" id="3.30.565.10">
    <property type="entry name" value="Histidine kinase-like ATPase, C-terminal domain"/>
    <property type="match status" value="1"/>
</dbReference>
<evidence type="ECO:0000256" key="5">
    <source>
        <dbReference type="ARBA" id="ARBA00022741"/>
    </source>
</evidence>
<keyword evidence="6" id="KW-0418">Kinase</keyword>
<dbReference type="InterPro" id="IPR029016">
    <property type="entry name" value="GAF-like_dom_sf"/>
</dbReference>
<dbReference type="GO" id="GO:0046983">
    <property type="term" value="F:protein dimerization activity"/>
    <property type="evidence" value="ECO:0007669"/>
    <property type="project" value="InterPro"/>
</dbReference>
<keyword evidence="3" id="KW-0597">Phosphoprotein</keyword>
<evidence type="ECO:0000256" key="1">
    <source>
        <dbReference type="ARBA" id="ARBA00000085"/>
    </source>
</evidence>
<evidence type="ECO:0000256" key="2">
    <source>
        <dbReference type="ARBA" id="ARBA00012438"/>
    </source>
</evidence>
<evidence type="ECO:0000313" key="11">
    <source>
        <dbReference type="Proteomes" id="UP001149140"/>
    </source>
</evidence>
<dbReference type="RefSeq" id="WP_270038712.1">
    <property type="nucleotide sequence ID" value="NZ_JAPDOD010000004.1"/>
</dbReference>
<dbReference type="SMART" id="SM00065">
    <property type="entry name" value="GAF"/>
    <property type="match status" value="2"/>
</dbReference>
<evidence type="ECO:0000256" key="6">
    <source>
        <dbReference type="ARBA" id="ARBA00022777"/>
    </source>
</evidence>
<dbReference type="PANTHER" id="PTHR24421:SF10">
    <property type="entry name" value="NITRATE_NITRITE SENSOR PROTEIN NARQ"/>
    <property type="match status" value="1"/>
</dbReference>
<accession>A0A9X3MQG8</accession>
<proteinExistence type="predicted"/>
<evidence type="ECO:0000259" key="9">
    <source>
        <dbReference type="SMART" id="SM00065"/>
    </source>
</evidence>